<keyword evidence="3" id="KW-1185">Reference proteome</keyword>
<organism evidence="2 3">
    <name type="scientific">Knufia fluminis</name>
    <dbReference type="NCBI Taxonomy" id="191047"/>
    <lineage>
        <taxon>Eukaryota</taxon>
        <taxon>Fungi</taxon>
        <taxon>Dikarya</taxon>
        <taxon>Ascomycota</taxon>
        <taxon>Pezizomycotina</taxon>
        <taxon>Eurotiomycetes</taxon>
        <taxon>Chaetothyriomycetidae</taxon>
        <taxon>Chaetothyriales</taxon>
        <taxon>Trichomeriaceae</taxon>
        <taxon>Knufia</taxon>
    </lineage>
</organism>
<protein>
    <submittedName>
        <fullName evidence="2">Uncharacterized protein</fullName>
    </submittedName>
</protein>
<feature type="region of interest" description="Disordered" evidence="1">
    <location>
        <begin position="635"/>
        <end position="693"/>
    </location>
</feature>
<evidence type="ECO:0000256" key="1">
    <source>
        <dbReference type="SAM" id="MobiDB-lite"/>
    </source>
</evidence>
<proteinExistence type="predicted"/>
<feature type="compositionally biased region" description="Basic residues" evidence="1">
    <location>
        <begin position="485"/>
        <end position="504"/>
    </location>
</feature>
<comment type="caution">
    <text evidence="2">The sequence shown here is derived from an EMBL/GenBank/DDBJ whole genome shotgun (WGS) entry which is preliminary data.</text>
</comment>
<dbReference type="Proteomes" id="UP001316803">
    <property type="component" value="Unassembled WGS sequence"/>
</dbReference>
<feature type="compositionally biased region" description="Low complexity" evidence="1">
    <location>
        <begin position="69"/>
        <end position="80"/>
    </location>
</feature>
<dbReference type="AlphaFoldDB" id="A0AAN8I2U1"/>
<sequence>MSGNFEFRADDDAVLDVSEDGGTRAEEAAFIVPSQLPGQQSPIVATSAPLDGGAQRSVVQRTLQPEGNGLARLPARPGRPVARRPSRPGEPHRTVLPTSQYLSNETRMSSNRPQVSHPWMLAPPVQTDNAYRTALLATHPAIPSYGQLLGSEPSFNRRSVNEQRGYIPITRETHYGINSTSPFTNPVPLFANDGRSSTQPVQPSHIRRPHVLHAQPIPSHDSASRLPSRPSATTLSQSVPSTIRTARAGLASRSENSSQNWLNQFGRNNSSFVVPDLTGHPFLDPHATPEENYKNMENDVQEKRKRVIKWEDHEYSPQNWHEGLPWPWCVHPDVRPKPQSYCPGPGKPADTIKGRCCSCVKQGRTCHDGETIEGKCTTCQGGEAIEKYLKADNDETELNGNVDKSEDDQEQFEHSDRSEQDETSESGRPANDEKPKGQIRTCYWPQREFFLNDHDSVKLFHKEARYNYRNTTEGKAQQSQGQVRVRPKARSGAKTAARGRKIASKKAAEKPVPKRPATTRRQAPRSSRAPTRGTATGPNQAVGYCPAPQSVATNIFDPVAHGLVSMPVQNTTSQYLGDGFTKSVLDPALSAENQDLDPTAGPGLVKDQHTAVASDLGEPNLTRFGIRRAPEYGRNDVVMASNRSRTEASPPLFDQLRTHRPSTSAPFDALSGSRGTKGVPSDNADGSNLPTKRVHGSTTFASTDLMNAPPIHIRRPTTSLNAEASRNDDGVTAAYRQLLRQLEAHKQAGDHNMAAIAQAAINIAGDDLALAPQLYRTRPSHVMDMRNRLLAEASGETVQSMRDQLGNIQRTHTSTGGNLSEEDTRRALLLQAALNLTQGHEIGAPALFLADNSALYVEMARLSSLENSLAPYRPLDQFGTQILLGRALSITDSRSRALVRRLLRSHGLDIDGEGLEEAIMSLPPYVVRILEHIIAKVPET</sequence>
<feature type="compositionally biased region" description="Polar residues" evidence="1">
    <location>
        <begin position="470"/>
        <end position="482"/>
    </location>
</feature>
<feature type="compositionally biased region" description="Polar residues" evidence="1">
    <location>
        <begin position="684"/>
        <end position="693"/>
    </location>
</feature>
<evidence type="ECO:0000313" key="2">
    <source>
        <dbReference type="EMBL" id="KAK5949339.1"/>
    </source>
</evidence>
<evidence type="ECO:0000313" key="3">
    <source>
        <dbReference type="Proteomes" id="UP001316803"/>
    </source>
</evidence>
<feature type="region of interest" description="Disordered" evidence="1">
    <location>
        <begin position="470"/>
        <end position="542"/>
    </location>
</feature>
<dbReference type="EMBL" id="JAKLMC020000037">
    <property type="protein sequence ID" value="KAK5949339.1"/>
    <property type="molecule type" value="Genomic_DNA"/>
</dbReference>
<feature type="region of interest" description="Disordered" evidence="1">
    <location>
        <begin position="67"/>
        <end position="96"/>
    </location>
</feature>
<accession>A0AAN8I2U1</accession>
<feature type="region of interest" description="Disordered" evidence="1">
    <location>
        <begin position="391"/>
        <end position="438"/>
    </location>
</feature>
<feature type="compositionally biased region" description="Polar residues" evidence="1">
    <location>
        <begin position="230"/>
        <end position="241"/>
    </location>
</feature>
<feature type="region of interest" description="Disordered" evidence="1">
    <location>
        <begin position="216"/>
        <end position="241"/>
    </location>
</feature>
<reference evidence="2 3" key="1">
    <citation type="submission" date="2022-12" db="EMBL/GenBank/DDBJ databases">
        <title>Genomic features and morphological characterization of a novel Knufia sp. strain isolated from spacecraft assembly facility.</title>
        <authorList>
            <person name="Teixeira M."/>
            <person name="Chander A.M."/>
            <person name="Stajich J.E."/>
            <person name="Venkateswaran K."/>
        </authorList>
    </citation>
    <scope>NUCLEOTIDE SEQUENCE [LARGE SCALE GENOMIC DNA]</scope>
    <source>
        <strain evidence="2 3">FJI-L2-BK-P2</strain>
    </source>
</reference>
<name>A0AAN8I2U1_9EURO</name>
<feature type="compositionally biased region" description="Polar residues" evidence="1">
    <location>
        <begin position="519"/>
        <end position="539"/>
    </location>
</feature>
<gene>
    <name evidence="2" type="ORF">OHC33_009692</name>
</gene>
<feature type="compositionally biased region" description="Basic and acidic residues" evidence="1">
    <location>
        <begin position="411"/>
        <end position="420"/>
    </location>
</feature>